<name>A0ABW0EUM3_9PSEU</name>
<accession>A0ABW0EUM3</accession>
<dbReference type="GO" id="GO:0016746">
    <property type="term" value="F:acyltransferase activity"/>
    <property type="evidence" value="ECO:0007669"/>
    <property type="project" value="UniProtKB-KW"/>
</dbReference>
<gene>
    <name evidence="2" type="ORF">ACFPM7_25600</name>
</gene>
<dbReference type="EMBL" id="JBHSKF010000017">
    <property type="protein sequence ID" value="MFC5290441.1"/>
    <property type="molecule type" value="Genomic_DNA"/>
</dbReference>
<dbReference type="Proteomes" id="UP001596157">
    <property type="component" value="Unassembled WGS sequence"/>
</dbReference>
<keyword evidence="2" id="KW-0012">Acyltransferase</keyword>
<dbReference type="Gene3D" id="3.40.630.30">
    <property type="match status" value="1"/>
</dbReference>
<proteinExistence type="predicted"/>
<dbReference type="PROSITE" id="PS51186">
    <property type="entry name" value="GNAT"/>
    <property type="match status" value="1"/>
</dbReference>
<dbReference type="InterPro" id="IPR051531">
    <property type="entry name" value="N-acetyltransferase"/>
</dbReference>
<feature type="domain" description="N-acetyltransferase" evidence="1">
    <location>
        <begin position="30"/>
        <end position="170"/>
    </location>
</feature>
<sequence>MEPVEINAGKYYLRALRADDRVDDRPAVLEGFTDPISRRWLAHIAVYDLASAGAYIAQRAVDWENETRFSWAVADQLTGALLGEVLLKELDLGAGVGEAGCWTHPSARGQGLATEALGAMIRFGFGGLGLREIFYRHETANTGSAKVAARLGFSQVEVVDGTTVLHLRND</sequence>
<dbReference type="RefSeq" id="WP_378250333.1">
    <property type="nucleotide sequence ID" value="NZ_JBHSKF010000017.1"/>
</dbReference>
<dbReference type="PANTHER" id="PTHR43792">
    <property type="entry name" value="GNAT FAMILY, PUTATIVE (AFU_ORTHOLOGUE AFUA_3G00765)-RELATED-RELATED"/>
    <property type="match status" value="1"/>
</dbReference>
<reference evidence="3" key="1">
    <citation type="journal article" date="2019" name="Int. J. Syst. Evol. Microbiol.">
        <title>The Global Catalogue of Microorganisms (GCM) 10K type strain sequencing project: providing services to taxonomists for standard genome sequencing and annotation.</title>
        <authorList>
            <consortium name="The Broad Institute Genomics Platform"/>
            <consortium name="The Broad Institute Genome Sequencing Center for Infectious Disease"/>
            <person name="Wu L."/>
            <person name="Ma J."/>
        </authorList>
    </citation>
    <scope>NUCLEOTIDE SEQUENCE [LARGE SCALE GENOMIC DNA]</scope>
    <source>
        <strain evidence="3">CCUG 59778</strain>
    </source>
</reference>
<evidence type="ECO:0000259" key="1">
    <source>
        <dbReference type="PROSITE" id="PS51186"/>
    </source>
</evidence>
<dbReference type="EC" id="2.3.-.-" evidence="2"/>
<dbReference type="InterPro" id="IPR000182">
    <property type="entry name" value="GNAT_dom"/>
</dbReference>
<evidence type="ECO:0000313" key="3">
    <source>
        <dbReference type="Proteomes" id="UP001596157"/>
    </source>
</evidence>
<dbReference type="Pfam" id="PF13302">
    <property type="entry name" value="Acetyltransf_3"/>
    <property type="match status" value="1"/>
</dbReference>
<keyword evidence="3" id="KW-1185">Reference proteome</keyword>
<organism evidence="2 3">
    <name type="scientific">Actinokineospora guangxiensis</name>
    <dbReference type="NCBI Taxonomy" id="1490288"/>
    <lineage>
        <taxon>Bacteria</taxon>
        <taxon>Bacillati</taxon>
        <taxon>Actinomycetota</taxon>
        <taxon>Actinomycetes</taxon>
        <taxon>Pseudonocardiales</taxon>
        <taxon>Pseudonocardiaceae</taxon>
        <taxon>Actinokineospora</taxon>
    </lineage>
</organism>
<evidence type="ECO:0000313" key="2">
    <source>
        <dbReference type="EMBL" id="MFC5290441.1"/>
    </source>
</evidence>
<comment type="caution">
    <text evidence="2">The sequence shown here is derived from an EMBL/GenBank/DDBJ whole genome shotgun (WGS) entry which is preliminary data.</text>
</comment>
<dbReference type="InterPro" id="IPR016181">
    <property type="entry name" value="Acyl_CoA_acyltransferase"/>
</dbReference>
<dbReference type="SUPFAM" id="SSF55729">
    <property type="entry name" value="Acyl-CoA N-acyltransferases (Nat)"/>
    <property type="match status" value="1"/>
</dbReference>
<keyword evidence="2" id="KW-0808">Transferase</keyword>
<protein>
    <submittedName>
        <fullName evidence="2">GNAT family N-acetyltransferase</fullName>
        <ecNumber evidence="2">2.3.-.-</ecNumber>
    </submittedName>
</protein>